<evidence type="ECO:0000256" key="2">
    <source>
        <dbReference type="ARBA" id="ARBA00022737"/>
    </source>
</evidence>
<evidence type="ECO:0000256" key="3">
    <source>
        <dbReference type="PROSITE-ProRule" id="PRU00221"/>
    </source>
</evidence>
<dbReference type="PROSITE" id="PS00678">
    <property type="entry name" value="WD_REPEATS_1"/>
    <property type="match status" value="1"/>
</dbReference>
<keyword evidence="5" id="KW-1185">Reference proteome</keyword>
<accession>A0A4U5LYX9</accession>
<dbReference type="PROSITE" id="PS50082">
    <property type="entry name" value="WD_REPEATS_2"/>
    <property type="match status" value="2"/>
</dbReference>
<gene>
    <name evidence="4" type="ORF">L596_028611</name>
</gene>
<keyword evidence="1 3" id="KW-0853">WD repeat</keyword>
<reference evidence="4 5" key="1">
    <citation type="journal article" date="2015" name="Genome Biol.">
        <title>Comparative genomics of Steinernema reveals deeply conserved gene regulatory networks.</title>
        <authorList>
            <person name="Dillman A.R."/>
            <person name="Macchietto M."/>
            <person name="Porter C.F."/>
            <person name="Rogers A."/>
            <person name="Williams B."/>
            <person name="Antoshechkin I."/>
            <person name="Lee M.M."/>
            <person name="Goodwin Z."/>
            <person name="Lu X."/>
            <person name="Lewis E.E."/>
            <person name="Goodrich-Blair H."/>
            <person name="Stock S.P."/>
            <person name="Adams B.J."/>
            <person name="Sternberg P.W."/>
            <person name="Mortazavi A."/>
        </authorList>
    </citation>
    <scope>NUCLEOTIDE SEQUENCE [LARGE SCALE GENOMIC DNA]</scope>
    <source>
        <strain evidence="4 5">ALL</strain>
    </source>
</reference>
<evidence type="ECO:0000313" key="5">
    <source>
        <dbReference type="Proteomes" id="UP000298663"/>
    </source>
</evidence>
<dbReference type="PANTHER" id="PTHR10971">
    <property type="entry name" value="MRNA EXPORT FACTOR AND BUB3"/>
    <property type="match status" value="1"/>
</dbReference>
<comment type="caution">
    <text evidence="4">The sequence shown here is derived from an EMBL/GenBank/DDBJ whole genome shotgun (WGS) entry which is preliminary data.</text>
</comment>
<dbReference type="EMBL" id="AZBU02000011">
    <property type="protein sequence ID" value="TKR61510.1"/>
    <property type="molecule type" value="Genomic_DNA"/>
</dbReference>
<dbReference type="STRING" id="34508.A0A4U5LYX9"/>
<dbReference type="Gene3D" id="2.130.10.10">
    <property type="entry name" value="YVTN repeat-like/Quinoprotein amine dehydrogenase"/>
    <property type="match status" value="1"/>
</dbReference>
<dbReference type="InterPro" id="IPR001680">
    <property type="entry name" value="WD40_rpt"/>
</dbReference>
<feature type="repeat" description="WD" evidence="3">
    <location>
        <begin position="325"/>
        <end position="350"/>
    </location>
</feature>
<protein>
    <recommendedName>
        <fullName evidence="6">Anaphase-promoting complex subunit 4 WD40 domain-containing protein</fullName>
    </recommendedName>
</protein>
<dbReference type="OrthoDB" id="10262475at2759"/>
<dbReference type="InterPro" id="IPR020472">
    <property type="entry name" value="WD40_PAC1"/>
</dbReference>
<feature type="repeat" description="WD" evidence="3">
    <location>
        <begin position="179"/>
        <end position="220"/>
    </location>
</feature>
<sequence length="414" mass="46247">MVMSDDGCLHCVCVLALYRVVHKKSFRPTPPARRSLARRSGVISSSVARNTGRCLAQLLFLDHPVPNRTGITMTNNAVSNPHYVSTPNEFLVPHKGSSHISKVQYTHEQDKKWLAVSSWDGTVRIYDIVPPNQSVEMRVQKHTSAVLACTFASNNKVMSGGLGRQVTSIDVRTGSESKLGSHLDAIRVMEYCQETDLVVSGSWDNTVKFWDARSLAPAGTTDVGDKVYALDVKKGRCVVGTKDRKVHIFDMRNLRQPEQVRDSPLKYQTRSISCFPTGEAFVISSIEGRVAVEYFDMNPDVQKDKYAFKCHRVRDESGLEQIFPVNALTFHPIHTTFASGGSDALVNIWDPFARKRLYQFHKFPTSISSLSFSADGSQLAIGSTYLFETDVRPNPMPESTVTIRKIVETETKVR</sequence>
<dbReference type="PRINTS" id="PR00320">
    <property type="entry name" value="GPROTEINBRPT"/>
</dbReference>
<dbReference type="InterPro" id="IPR015943">
    <property type="entry name" value="WD40/YVTN_repeat-like_dom_sf"/>
</dbReference>
<evidence type="ECO:0000256" key="1">
    <source>
        <dbReference type="ARBA" id="ARBA00022574"/>
    </source>
</evidence>
<dbReference type="InterPro" id="IPR019775">
    <property type="entry name" value="WD40_repeat_CS"/>
</dbReference>
<evidence type="ECO:0000313" key="4">
    <source>
        <dbReference type="EMBL" id="TKR61510.1"/>
    </source>
</evidence>
<dbReference type="SMART" id="SM00320">
    <property type="entry name" value="WD40"/>
    <property type="match status" value="6"/>
</dbReference>
<name>A0A4U5LYX9_STECR</name>
<dbReference type="PROSITE" id="PS50294">
    <property type="entry name" value="WD_REPEATS_REGION"/>
    <property type="match status" value="1"/>
</dbReference>
<dbReference type="Proteomes" id="UP000298663">
    <property type="component" value="Unassembled WGS sequence"/>
</dbReference>
<dbReference type="Pfam" id="PF00400">
    <property type="entry name" value="WD40"/>
    <property type="match status" value="3"/>
</dbReference>
<dbReference type="InterPro" id="IPR036322">
    <property type="entry name" value="WD40_repeat_dom_sf"/>
</dbReference>
<organism evidence="4 5">
    <name type="scientific">Steinernema carpocapsae</name>
    <name type="common">Entomopathogenic nematode</name>
    <dbReference type="NCBI Taxonomy" id="34508"/>
    <lineage>
        <taxon>Eukaryota</taxon>
        <taxon>Metazoa</taxon>
        <taxon>Ecdysozoa</taxon>
        <taxon>Nematoda</taxon>
        <taxon>Chromadorea</taxon>
        <taxon>Rhabditida</taxon>
        <taxon>Tylenchina</taxon>
        <taxon>Panagrolaimomorpha</taxon>
        <taxon>Strongyloidoidea</taxon>
        <taxon>Steinernematidae</taxon>
        <taxon>Steinernema</taxon>
    </lineage>
</organism>
<proteinExistence type="predicted"/>
<evidence type="ECO:0008006" key="6">
    <source>
        <dbReference type="Google" id="ProtNLM"/>
    </source>
</evidence>
<dbReference type="SUPFAM" id="SSF50978">
    <property type="entry name" value="WD40 repeat-like"/>
    <property type="match status" value="1"/>
</dbReference>
<reference evidence="4 5" key="2">
    <citation type="journal article" date="2019" name="G3 (Bethesda)">
        <title>Hybrid Assembly of the Genome of the Entomopathogenic Nematode Steinernema carpocapsae Identifies the X-Chromosome.</title>
        <authorList>
            <person name="Serra L."/>
            <person name="Macchietto M."/>
            <person name="Macias-Munoz A."/>
            <person name="McGill C.J."/>
            <person name="Rodriguez I.M."/>
            <person name="Rodriguez B."/>
            <person name="Murad R."/>
            <person name="Mortazavi A."/>
        </authorList>
    </citation>
    <scope>NUCLEOTIDE SEQUENCE [LARGE SCALE GENOMIC DNA]</scope>
    <source>
        <strain evidence="4 5">ALL</strain>
    </source>
</reference>
<keyword evidence="2" id="KW-0677">Repeat</keyword>
<dbReference type="AlphaFoldDB" id="A0A4U5LYX9"/>